<evidence type="ECO:0000313" key="2">
    <source>
        <dbReference type="Proteomes" id="UP000006729"/>
    </source>
</evidence>
<dbReference type="Proteomes" id="UP000006729">
    <property type="component" value="Chromosome 16"/>
</dbReference>
<accession>B9IIT3</accession>
<gene>
    <name evidence="1" type="ORF">POPTR_016G077600</name>
</gene>
<sequence>MMLFFNEARYVLREVFGLEKWTERQSLGYNSAFSSLQAKRPSEQNALRRLKALAYIEKQTRNPLSRITFLVK</sequence>
<dbReference type="EMBL" id="CM009305">
    <property type="protein sequence ID" value="PNS98447.1"/>
    <property type="molecule type" value="Genomic_DNA"/>
</dbReference>
<proteinExistence type="predicted"/>
<reference evidence="1 2" key="1">
    <citation type="journal article" date="2006" name="Science">
        <title>The genome of black cottonwood, Populus trichocarpa (Torr. &amp; Gray).</title>
        <authorList>
            <person name="Tuskan G.A."/>
            <person name="Difazio S."/>
            <person name="Jansson S."/>
            <person name="Bohlmann J."/>
            <person name="Grigoriev I."/>
            <person name="Hellsten U."/>
            <person name="Putnam N."/>
            <person name="Ralph S."/>
            <person name="Rombauts S."/>
            <person name="Salamov A."/>
            <person name="Schein J."/>
            <person name="Sterck L."/>
            <person name="Aerts A."/>
            <person name="Bhalerao R.R."/>
            <person name="Bhalerao R.P."/>
            <person name="Blaudez D."/>
            <person name="Boerjan W."/>
            <person name="Brun A."/>
            <person name="Brunner A."/>
            <person name="Busov V."/>
            <person name="Campbell M."/>
            <person name="Carlson J."/>
            <person name="Chalot M."/>
            <person name="Chapman J."/>
            <person name="Chen G.L."/>
            <person name="Cooper D."/>
            <person name="Coutinho P.M."/>
            <person name="Couturier J."/>
            <person name="Covert S."/>
            <person name="Cronk Q."/>
            <person name="Cunningham R."/>
            <person name="Davis J."/>
            <person name="Degroeve S."/>
            <person name="Dejardin A."/>
            <person name="Depamphilis C."/>
            <person name="Detter J."/>
            <person name="Dirks B."/>
            <person name="Dubchak I."/>
            <person name="Duplessis S."/>
            <person name="Ehlting J."/>
            <person name="Ellis B."/>
            <person name="Gendler K."/>
            <person name="Goodstein D."/>
            <person name="Gribskov M."/>
            <person name="Grimwood J."/>
            <person name="Groover A."/>
            <person name="Gunter L."/>
            <person name="Hamberger B."/>
            <person name="Heinze B."/>
            <person name="Helariutta Y."/>
            <person name="Henrissat B."/>
            <person name="Holligan D."/>
            <person name="Holt R."/>
            <person name="Huang W."/>
            <person name="Islam-Faridi N."/>
            <person name="Jones S."/>
            <person name="Jones-Rhoades M."/>
            <person name="Jorgensen R."/>
            <person name="Joshi C."/>
            <person name="Kangasjarvi J."/>
            <person name="Karlsson J."/>
            <person name="Kelleher C."/>
            <person name="Kirkpatrick R."/>
            <person name="Kirst M."/>
            <person name="Kohler A."/>
            <person name="Kalluri U."/>
            <person name="Larimer F."/>
            <person name="Leebens-Mack J."/>
            <person name="Leple J.C."/>
            <person name="Locascio P."/>
            <person name="Lou Y."/>
            <person name="Lucas S."/>
            <person name="Martin F."/>
            <person name="Montanini B."/>
            <person name="Napoli C."/>
            <person name="Nelson D.R."/>
            <person name="Nelson C."/>
            <person name="Nieminen K."/>
            <person name="Nilsson O."/>
            <person name="Pereda V."/>
            <person name="Peter G."/>
            <person name="Philippe R."/>
            <person name="Pilate G."/>
            <person name="Poliakov A."/>
            <person name="Razumovskaya J."/>
            <person name="Richardson P."/>
            <person name="Rinaldi C."/>
            <person name="Ritland K."/>
            <person name="Rouze P."/>
            <person name="Ryaboy D."/>
            <person name="Schmutz J."/>
            <person name="Schrader J."/>
            <person name="Segerman B."/>
            <person name="Shin H."/>
            <person name="Siddiqui A."/>
            <person name="Sterky F."/>
            <person name="Terry A."/>
            <person name="Tsai C.J."/>
            <person name="Uberbacher E."/>
            <person name="Unneberg P."/>
            <person name="Vahala J."/>
            <person name="Wall K."/>
            <person name="Wessler S."/>
            <person name="Yang G."/>
            <person name="Yin T."/>
            <person name="Douglas C."/>
            <person name="Marra M."/>
            <person name="Sandberg G."/>
            <person name="Van de Peer Y."/>
            <person name="Rokhsar D."/>
        </authorList>
    </citation>
    <scope>NUCLEOTIDE SEQUENCE [LARGE SCALE GENOMIC DNA]</scope>
    <source>
        <strain evidence="2">cv. Nisqually</strain>
    </source>
</reference>
<organism evidence="1 2">
    <name type="scientific">Populus trichocarpa</name>
    <name type="common">Western balsam poplar</name>
    <name type="synonym">Populus balsamifera subsp. trichocarpa</name>
    <dbReference type="NCBI Taxonomy" id="3694"/>
    <lineage>
        <taxon>Eukaryota</taxon>
        <taxon>Viridiplantae</taxon>
        <taxon>Streptophyta</taxon>
        <taxon>Embryophyta</taxon>
        <taxon>Tracheophyta</taxon>
        <taxon>Spermatophyta</taxon>
        <taxon>Magnoliopsida</taxon>
        <taxon>eudicotyledons</taxon>
        <taxon>Gunneridae</taxon>
        <taxon>Pentapetalae</taxon>
        <taxon>rosids</taxon>
        <taxon>fabids</taxon>
        <taxon>Malpighiales</taxon>
        <taxon>Salicaceae</taxon>
        <taxon>Saliceae</taxon>
        <taxon>Populus</taxon>
    </lineage>
</organism>
<dbReference type="AlphaFoldDB" id="B9IIT3"/>
<keyword evidence="2" id="KW-1185">Reference proteome</keyword>
<evidence type="ECO:0000313" key="1">
    <source>
        <dbReference type="EMBL" id="PNS98447.1"/>
    </source>
</evidence>
<dbReference type="HOGENOM" id="CLU_2726916_0_0_1"/>
<protein>
    <submittedName>
        <fullName evidence="1">Uncharacterized protein</fullName>
    </submittedName>
</protein>
<name>B9IIT3_POPTR</name>
<dbReference type="InParanoid" id="B9IIT3"/>